<evidence type="ECO:0000313" key="2">
    <source>
        <dbReference type="Proteomes" id="UP000006552"/>
    </source>
</evidence>
<dbReference type="AlphaFoldDB" id="Q5NZR2"/>
<accession>Q5NZR2</accession>
<organism evidence="1 2">
    <name type="scientific">Aromatoleum aromaticum (strain DSM 19018 / LMG 30748 / EbN1)</name>
    <name type="common">Azoarcus sp. (strain EbN1)</name>
    <dbReference type="NCBI Taxonomy" id="76114"/>
    <lineage>
        <taxon>Bacteria</taxon>
        <taxon>Pseudomonadati</taxon>
        <taxon>Pseudomonadota</taxon>
        <taxon>Betaproteobacteria</taxon>
        <taxon>Rhodocyclales</taxon>
        <taxon>Rhodocyclaceae</taxon>
        <taxon>Aromatoleum</taxon>
    </lineage>
</organism>
<dbReference type="HOGENOM" id="CLU_843709_0_0_4"/>
<dbReference type="KEGG" id="eba:ebA5853"/>
<dbReference type="STRING" id="76114.ebA5853"/>
<reference evidence="1 2" key="1">
    <citation type="journal article" date="2005" name="Arch. Microbiol.">
        <title>The genome sequence of an anaerobic aromatic-degrading denitrifying bacterium, strain EbN1.</title>
        <authorList>
            <person name="Rabus R."/>
            <person name="Kube M."/>
            <person name="Heider J."/>
            <person name="Beck A."/>
            <person name="Heitmann K."/>
            <person name="Widdel F."/>
            <person name="Reinhardt R."/>
        </authorList>
    </citation>
    <scope>NUCLEOTIDE SEQUENCE [LARGE SCALE GENOMIC DNA]</scope>
    <source>
        <strain evidence="1 2">EbN1</strain>
    </source>
</reference>
<gene>
    <name evidence="1" type="ORF">ebA5853</name>
</gene>
<sequence length="329" mass="35279">MSLIFCTLSVTSPRLPRKRSAAMTARLMSEGMCMSLGGAGVVSLARLESDISRFSLVCLLSAPLPHRADKFRIGGDVPGGRGPAAYSKHGARCYQHKHALQANNSRQSAGTVGKASKVVSRCPAALDFTRKPLACTYVVHVAAVEQGNEDIHVQQRTHQIPSASRRRSMSSFVTMTSCAGKGSKPGTAGVCRTTVCGAAAPIRVWRTSWEMTLPTLVCCWRAISLAAARTSLFLMQRIRTVARNSPLARPDHTGAWRGAACSCRPNARVTLRMVAKLGLPSPERALYRLSRPRPVSLASWVMPLARAISPSAFAIKAASSPASSRQASR</sequence>
<keyword evidence="2" id="KW-1185">Reference proteome</keyword>
<evidence type="ECO:0000313" key="1">
    <source>
        <dbReference type="EMBL" id="CAI09452.1"/>
    </source>
</evidence>
<proteinExistence type="predicted"/>
<protein>
    <submittedName>
        <fullName evidence="1">Uncharacterized protein</fullName>
    </submittedName>
</protein>
<dbReference type="EMBL" id="CR555306">
    <property type="protein sequence ID" value="CAI09452.1"/>
    <property type="molecule type" value="Genomic_DNA"/>
</dbReference>
<dbReference type="Proteomes" id="UP000006552">
    <property type="component" value="Chromosome"/>
</dbReference>
<name>Q5NZR2_AROAE</name>